<evidence type="ECO:0000313" key="3">
    <source>
        <dbReference type="Proteomes" id="UP000198379"/>
    </source>
</evidence>
<dbReference type="EMBL" id="FZNY01000006">
    <property type="protein sequence ID" value="SNS09446.1"/>
    <property type="molecule type" value="Genomic_DNA"/>
</dbReference>
<dbReference type="GO" id="GO:0016747">
    <property type="term" value="F:acyltransferase activity, transferring groups other than amino-acyl groups"/>
    <property type="evidence" value="ECO:0007669"/>
    <property type="project" value="InterPro"/>
</dbReference>
<keyword evidence="3" id="KW-1185">Reference proteome</keyword>
<dbReference type="CDD" id="cd04301">
    <property type="entry name" value="NAT_SF"/>
    <property type="match status" value="1"/>
</dbReference>
<name>A0A239BNJ3_9FLAO</name>
<accession>A0A239BNJ3</accession>
<dbReference type="Pfam" id="PF13302">
    <property type="entry name" value="Acetyltransf_3"/>
    <property type="match status" value="1"/>
</dbReference>
<dbReference type="InterPro" id="IPR016181">
    <property type="entry name" value="Acyl_CoA_acyltransferase"/>
</dbReference>
<feature type="domain" description="N-acetyltransferase" evidence="1">
    <location>
        <begin position="11"/>
        <end position="168"/>
    </location>
</feature>
<keyword evidence="2" id="KW-0808">Transferase</keyword>
<proteinExistence type="predicted"/>
<dbReference type="AlphaFoldDB" id="A0A239BNJ3"/>
<organism evidence="2 3">
    <name type="scientific">Dokdonia pacifica</name>
    <dbReference type="NCBI Taxonomy" id="1627892"/>
    <lineage>
        <taxon>Bacteria</taxon>
        <taxon>Pseudomonadati</taxon>
        <taxon>Bacteroidota</taxon>
        <taxon>Flavobacteriia</taxon>
        <taxon>Flavobacteriales</taxon>
        <taxon>Flavobacteriaceae</taxon>
        <taxon>Dokdonia</taxon>
    </lineage>
</organism>
<sequence length="313" mass="36517">MSAIIIETDRLFLREFQKGDGIHFFQMNADPEVIKYTGDTPFKDVDEAHTFIKTYDAYKKTGIGRWAVIRKSDQEFLGWCGLKYHSQDRVVDIGYRFYKCYWGQGYATESAKAVIQFAFDSLKYPFLVAHAHIHNLASHTVIKKCDMHFVKDFDYDGLPAKLYRKDNPDYILKQITAEETWPVRHPVLRKGRPLKDVYMEADEKESTFHVGIFHKEAIVGVASFMDDSKPIFKGIQYRLRGMAVLPEYRRRGIAELLLKKGEKILKERNCTLLWFNARIIAVSFYKNMGYETIGPEFDIPLIGPHYLMKKELE</sequence>
<reference evidence="2 3" key="1">
    <citation type="submission" date="2017-06" db="EMBL/GenBank/DDBJ databases">
        <authorList>
            <person name="Kim H.J."/>
            <person name="Triplett B.A."/>
        </authorList>
    </citation>
    <scope>NUCLEOTIDE SEQUENCE [LARGE SCALE GENOMIC DNA]</scope>
    <source>
        <strain evidence="2 3">DSM 25597</strain>
    </source>
</reference>
<gene>
    <name evidence="2" type="ORF">SAMN06265376_106321</name>
</gene>
<dbReference type="RefSeq" id="WP_179218210.1">
    <property type="nucleotide sequence ID" value="NZ_BMEP01000005.1"/>
</dbReference>
<dbReference type="InterPro" id="IPR051531">
    <property type="entry name" value="N-acetyltransferase"/>
</dbReference>
<dbReference type="InterPro" id="IPR000182">
    <property type="entry name" value="GNAT_dom"/>
</dbReference>
<dbReference type="PANTHER" id="PTHR43792:SF16">
    <property type="entry name" value="N-ACETYLTRANSFERASE DOMAIN-CONTAINING PROTEIN"/>
    <property type="match status" value="1"/>
</dbReference>
<dbReference type="Pfam" id="PF00583">
    <property type="entry name" value="Acetyltransf_1"/>
    <property type="match status" value="1"/>
</dbReference>
<evidence type="ECO:0000313" key="2">
    <source>
        <dbReference type="EMBL" id="SNS09446.1"/>
    </source>
</evidence>
<dbReference type="PROSITE" id="PS51186">
    <property type="entry name" value="GNAT"/>
    <property type="match status" value="2"/>
</dbReference>
<dbReference type="Proteomes" id="UP000198379">
    <property type="component" value="Unassembled WGS sequence"/>
</dbReference>
<feature type="domain" description="N-acetyltransferase" evidence="1">
    <location>
        <begin position="170"/>
        <end position="313"/>
    </location>
</feature>
<evidence type="ECO:0000259" key="1">
    <source>
        <dbReference type="PROSITE" id="PS51186"/>
    </source>
</evidence>
<protein>
    <submittedName>
        <fullName evidence="2">Protein N-acetyltransferase, RimJ/RimL family</fullName>
    </submittedName>
</protein>
<dbReference type="PANTHER" id="PTHR43792">
    <property type="entry name" value="GNAT FAMILY, PUTATIVE (AFU_ORTHOLOGUE AFUA_3G00765)-RELATED-RELATED"/>
    <property type="match status" value="1"/>
</dbReference>
<dbReference type="SUPFAM" id="SSF55729">
    <property type="entry name" value="Acyl-CoA N-acyltransferases (Nat)"/>
    <property type="match status" value="2"/>
</dbReference>
<dbReference type="Gene3D" id="3.40.630.30">
    <property type="match status" value="2"/>
</dbReference>